<dbReference type="InterPro" id="IPR025962">
    <property type="entry name" value="SdpI/YhfL"/>
</dbReference>
<dbReference type="GeneID" id="92881477"/>
<keyword evidence="1" id="KW-1133">Transmembrane helix</keyword>
<sequence>MTGLPIIVAAVNILTGLAFWGTTYAAARGRLKLNSWSGIRTSETMASPAAWQTAHSAALPWATIALCVGLVAAVITGVLVLNGASNRWAMIVACAGLVAITVVALLMLCVAVETVRG</sequence>
<dbReference type="RefSeq" id="WP_002528189.1">
    <property type="nucleotide sequence ID" value="NZ_BJEN01000003.1"/>
</dbReference>
<name>A0AAD1NWR4_9ACTN</name>
<keyword evidence="1" id="KW-0472">Membrane</keyword>
<accession>A0AAD1NWR4</accession>
<gene>
    <name evidence="2" type="ORF">KB1_23080</name>
</gene>
<feature type="transmembrane region" description="Helical" evidence="1">
    <location>
        <begin position="6"/>
        <end position="27"/>
    </location>
</feature>
<proteinExistence type="predicted"/>
<keyword evidence="1" id="KW-0812">Transmembrane</keyword>
<feature type="transmembrane region" description="Helical" evidence="1">
    <location>
        <begin position="61"/>
        <end position="82"/>
    </location>
</feature>
<dbReference type="EMBL" id="AP024747">
    <property type="protein sequence ID" value="BCY26318.1"/>
    <property type="molecule type" value="Genomic_DNA"/>
</dbReference>
<dbReference type="Pfam" id="PF13630">
    <property type="entry name" value="SdpI"/>
    <property type="match status" value="1"/>
</dbReference>
<evidence type="ECO:0000313" key="3">
    <source>
        <dbReference type="Proteomes" id="UP000825072"/>
    </source>
</evidence>
<organism evidence="2 3">
    <name type="scientific">Cutibacterium modestum</name>
    <dbReference type="NCBI Taxonomy" id="2559073"/>
    <lineage>
        <taxon>Bacteria</taxon>
        <taxon>Bacillati</taxon>
        <taxon>Actinomycetota</taxon>
        <taxon>Actinomycetes</taxon>
        <taxon>Propionibacteriales</taxon>
        <taxon>Propionibacteriaceae</taxon>
        <taxon>Cutibacterium</taxon>
    </lineage>
</organism>
<dbReference type="Proteomes" id="UP000825072">
    <property type="component" value="Chromosome 1"/>
</dbReference>
<dbReference type="AlphaFoldDB" id="A0AAD1NWR4"/>
<feature type="transmembrane region" description="Helical" evidence="1">
    <location>
        <begin position="88"/>
        <end position="112"/>
    </location>
</feature>
<evidence type="ECO:0000256" key="1">
    <source>
        <dbReference type="SAM" id="Phobius"/>
    </source>
</evidence>
<protein>
    <submittedName>
        <fullName evidence="2">Membrane protein</fullName>
    </submittedName>
</protein>
<evidence type="ECO:0000313" key="2">
    <source>
        <dbReference type="EMBL" id="BCY26318.1"/>
    </source>
</evidence>
<reference evidence="2" key="1">
    <citation type="submission" date="2021-06" db="EMBL/GenBank/DDBJ databases">
        <title>Genome sequence of Cutibacterium modestum strain KB17-24694.</title>
        <authorList>
            <person name="Dekio I."/>
            <person name="Asahina A."/>
            <person name="Nishida M."/>
        </authorList>
    </citation>
    <scope>NUCLEOTIDE SEQUENCE</scope>
    <source>
        <strain evidence="2">KB17-24694</strain>
    </source>
</reference>